<dbReference type="GO" id="GO:0005829">
    <property type="term" value="C:cytosol"/>
    <property type="evidence" value="ECO:0007669"/>
    <property type="project" value="TreeGrafter"/>
</dbReference>
<dbReference type="InterPro" id="IPR029069">
    <property type="entry name" value="HotDog_dom_sf"/>
</dbReference>
<evidence type="ECO:0000256" key="3">
    <source>
        <dbReference type="PROSITE-ProRule" id="PRU01106"/>
    </source>
</evidence>
<evidence type="ECO:0000259" key="4">
    <source>
        <dbReference type="PROSITE" id="PS51770"/>
    </source>
</evidence>
<keyword evidence="6" id="KW-1185">Reference proteome</keyword>
<dbReference type="PROSITE" id="PS51770">
    <property type="entry name" value="HOTDOG_ACOT"/>
    <property type="match status" value="1"/>
</dbReference>
<dbReference type="EMBL" id="JAFVMH010000003">
    <property type="protein sequence ID" value="MBO1325076.1"/>
    <property type="molecule type" value="Genomic_DNA"/>
</dbReference>
<dbReference type="PANTHER" id="PTHR11049">
    <property type="entry name" value="ACYL COENZYME A THIOESTER HYDROLASE"/>
    <property type="match status" value="1"/>
</dbReference>
<evidence type="ECO:0000313" key="5">
    <source>
        <dbReference type="EMBL" id="MBO1325076.1"/>
    </source>
</evidence>
<comment type="similarity">
    <text evidence="1">Belongs to the acyl coenzyme A hydrolase family.</text>
</comment>
<evidence type="ECO:0000313" key="6">
    <source>
        <dbReference type="Proteomes" id="UP000664073"/>
    </source>
</evidence>
<dbReference type="GO" id="GO:0052816">
    <property type="term" value="F:long-chain fatty acyl-CoA hydrolase activity"/>
    <property type="evidence" value="ECO:0007669"/>
    <property type="project" value="TreeGrafter"/>
</dbReference>
<proteinExistence type="inferred from homology"/>
<reference evidence="5" key="1">
    <citation type="submission" date="2021-03" db="EMBL/GenBank/DDBJ databases">
        <title>The complete genome sequence of Acetobacter sp. TBRC 12339.</title>
        <authorList>
            <person name="Charoenyingcharoen P."/>
            <person name="Yukphan P."/>
        </authorList>
    </citation>
    <scope>NUCLEOTIDE SEQUENCE</scope>
    <source>
        <strain evidence="5">TBRC 12339</strain>
    </source>
</reference>
<dbReference type="GO" id="GO:0009062">
    <property type="term" value="P:fatty acid catabolic process"/>
    <property type="evidence" value="ECO:0007669"/>
    <property type="project" value="TreeGrafter"/>
</dbReference>
<protein>
    <submittedName>
        <fullName evidence="5">Acyl-CoA thioesterase</fullName>
    </submittedName>
</protein>
<evidence type="ECO:0000256" key="2">
    <source>
        <dbReference type="ARBA" id="ARBA00022801"/>
    </source>
</evidence>
<dbReference type="InterPro" id="IPR006683">
    <property type="entry name" value="Thioestr_dom"/>
</dbReference>
<dbReference type="InterPro" id="IPR033120">
    <property type="entry name" value="HOTDOG_ACOT"/>
</dbReference>
<dbReference type="RefSeq" id="WP_207845752.1">
    <property type="nucleotide sequence ID" value="NZ_JAFVMH010000003.1"/>
</dbReference>
<dbReference type="Pfam" id="PF03061">
    <property type="entry name" value="4HBT"/>
    <property type="match status" value="1"/>
</dbReference>
<sequence>MPEQTTGFLAVRTMPLNGDTNALGTVFGGWIMAQMDIAAGIYAASLTEGLVTTVAVREMVFHKPGRAGQVISVYASLLRWGRTSVTLDLVMQASSANPDRHERIASAIFTMVALDAQGKPKVLPARDATQPPAE</sequence>
<keyword evidence="2 3" id="KW-0378">Hydrolase</keyword>
<dbReference type="GO" id="GO:0006637">
    <property type="term" value="P:acyl-CoA metabolic process"/>
    <property type="evidence" value="ECO:0007669"/>
    <property type="project" value="TreeGrafter"/>
</dbReference>
<dbReference type="AlphaFoldDB" id="A0A939KRG7"/>
<dbReference type="PANTHER" id="PTHR11049:SF5">
    <property type="entry name" value="ACYL-COA THIOESTER HYDROLASE YCIA"/>
    <property type="match status" value="1"/>
</dbReference>
<dbReference type="CDD" id="cd03442">
    <property type="entry name" value="BFIT_BACH"/>
    <property type="match status" value="1"/>
</dbReference>
<comment type="caution">
    <text evidence="5">The sequence shown here is derived from an EMBL/GenBank/DDBJ whole genome shotgun (WGS) entry which is preliminary data.</text>
</comment>
<accession>A0A939KRG7</accession>
<dbReference type="Proteomes" id="UP000664073">
    <property type="component" value="Unassembled WGS sequence"/>
</dbReference>
<gene>
    <name evidence="5" type="ORF">J2D77_07935</name>
</gene>
<feature type="domain" description="HotDog ACOT-type" evidence="4">
    <location>
        <begin position="3"/>
        <end position="117"/>
    </location>
</feature>
<name>A0A939KRG7_9PROT</name>
<evidence type="ECO:0000256" key="1">
    <source>
        <dbReference type="ARBA" id="ARBA00010458"/>
    </source>
</evidence>
<dbReference type="SUPFAM" id="SSF54637">
    <property type="entry name" value="Thioesterase/thiol ester dehydrase-isomerase"/>
    <property type="match status" value="1"/>
</dbReference>
<dbReference type="Gene3D" id="3.10.129.10">
    <property type="entry name" value="Hotdog Thioesterase"/>
    <property type="match status" value="1"/>
</dbReference>
<organism evidence="5 6">
    <name type="scientific">Acetobacter garciniae</name>
    <dbReference type="NCBI Taxonomy" id="2817435"/>
    <lineage>
        <taxon>Bacteria</taxon>
        <taxon>Pseudomonadati</taxon>
        <taxon>Pseudomonadota</taxon>
        <taxon>Alphaproteobacteria</taxon>
        <taxon>Acetobacterales</taxon>
        <taxon>Acetobacteraceae</taxon>
        <taxon>Acetobacter</taxon>
    </lineage>
</organism>
<dbReference type="InterPro" id="IPR040170">
    <property type="entry name" value="Cytosol_ACT"/>
</dbReference>